<dbReference type="AlphaFoldDB" id="A0A9P1FRH2"/>
<evidence type="ECO:0000313" key="5">
    <source>
        <dbReference type="EMBL" id="CAL1140214.1"/>
    </source>
</evidence>
<feature type="transmembrane region" description="Helical" evidence="2">
    <location>
        <begin position="930"/>
        <end position="951"/>
    </location>
</feature>
<dbReference type="OrthoDB" id="434906at2759"/>
<feature type="transmembrane region" description="Helical" evidence="2">
    <location>
        <begin position="1109"/>
        <end position="1127"/>
    </location>
</feature>
<evidence type="ECO:0000313" key="7">
    <source>
        <dbReference type="Proteomes" id="UP001152797"/>
    </source>
</evidence>
<dbReference type="PANTHER" id="PTHR11319:SF35">
    <property type="entry name" value="OUTER MEMBRANE PROTEIN PMPC-RELATED"/>
    <property type="match status" value="1"/>
</dbReference>
<feature type="transmembrane region" description="Helical" evidence="2">
    <location>
        <begin position="1139"/>
        <end position="1161"/>
    </location>
</feature>
<keyword evidence="2" id="KW-0472">Membrane</keyword>
<dbReference type="InterPro" id="IPR011050">
    <property type="entry name" value="Pectin_lyase_fold/virulence"/>
</dbReference>
<reference evidence="4" key="1">
    <citation type="submission" date="2022-10" db="EMBL/GenBank/DDBJ databases">
        <authorList>
            <person name="Chen Y."/>
            <person name="Dougan E. K."/>
            <person name="Chan C."/>
            <person name="Rhodes N."/>
            <person name="Thang M."/>
        </authorList>
    </citation>
    <scope>NUCLEOTIDE SEQUENCE</scope>
</reference>
<feature type="transmembrane region" description="Helical" evidence="2">
    <location>
        <begin position="958"/>
        <end position="978"/>
    </location>
</feature>
<dbReference type="Proteomes" id="UP001152797">
    <property type="component" value="Unassembled WGS sequence"/>
</dbReference>
<dbReference type="PANTHER" id="PTHR11319">
    <property type="entry name" value="G PROTEIN-COUPLED RECEPTOR-RELATED"/>
    <property type="match status" value="1"/>
</dbReference>
<evidence type="ECO:0000256" key="2">
    <source>
        <dbReference type="SAM" id="Phobius"/>
    </source>
</evidence>
<sequence>MSPAHRWGRTGRTLCQAAVLSFWWPTSAERIHGFFDAQLLPSDCQGGVLQLDGRYTTVDEVQYHEDCTLRGAPGTVVEVVGEIHFLQNAWLDGSLRFVKAKGSQKAALPMQHRCLDVEGSLEFLDPDVEFINCGSDSTDDGGAFYVEQNVTVSNGRVVARGSKAKWGAAAYVGGSFTMTGGSLLIENSTAGESGGGLYVKDGDFHHLGGNVTMFNSIAGIYGGGVYMNRGKYHLAGYLRFENCFATSAGGGLQARNFQRKNFGAFNQTPSGVLEAKNCTAGLQYGEGGVMATQDSIVAGRVLVDGCRGSTAGCFEAKRLLDIKSTGSVVLRNCRAENYGGAFMGTAAAVRGKLDVINCSASVGGTIYAVRRLFFAEGSLVRIENSSAATQGGAIWAGVISQGGGEISFRNCRSAMKGGAINSNEVFRQEAGSTSFTSCSSRLGGAMFVLALEAKGNMTFQDCLGAGPGGAIHAVGAVEQLSTDSYMTFKRCKSKKSGGAIFAVYLSQQGHMQFLSCKARRSGGAASINDAVNMENIGGAKSKASDSDEDSPSASTSTRRALLRYAPKLKGVKGMVLLNGSSEFRGCKAGAGGALFARNDVLLTRKLGHASFLNCIADAFGGALHGRDIQLLGDVLFRNVSGLAGGVIQSVGSVEVPGVVMQQTSAPQISALKLIQMSNVSVENTSHVWFVAPEIHLKDVRCDNGLASFKEPHHVGCRSCEENKLQVSGGPVLDDELPTKQCWPAPRGTAEIDTYHLKLKKGFMTQKANITRSFRCPNRMACVGGSVSTDGWGAMCADGYEGQGCTKCATNFGPADNTVFVCVRCPSQSWQQNFQMSRFVLQDLLLFGLSVMGVSSSTRKVDSKILTNHFMSFVAAAGPVLQAVQETPTFSHIMQSLEYLEGVSSAVDEDSGSTGISARCILNYLSLPTHWWARIMLNLLTPFLSVLALTLLRGWRIAVVVGVNCFLPKVCLCFARYLVCYRMEPEHEGGQLFCEWALYTNFSLLSLLLVVASIALAGPALWWMLLGDEEHKDEPFYLYLTASYKEEWKSWEATRLIRKVFLAIICAALPISLHPAMQIMCISLVLLTALVLEMQFHPYKDNRWNLEEKILLTVSLAMVSVTSCFLANEYHWSSTHRNQCFLLTLILLLCIVPSTILIVLILHQLLREKGILKGTPTEKVEETQEPRSHSSSD</sequence>
<keyword evidence="7" id="KW-1185">Reference proteome</keyword>
<keyword evidence="2" id="KW-1133">Transmembrane helix</keyword>
<dbReference type="EMBL" id="CAMXCT010001112">
    <property type="protein sequence ID" value="CAI3986839.1"/>
    <property type="molecule type" value="Genomic_DNA"/>
</dbReference>
<feature type="region of interest" description="Disordered" evidence="1">
    <location>
        <begin position="538"/>
        <end position="557"/>
    </location>
</feature>
<protein>
    <submittedName>
        <fullName evidence="6">Outer membrane protein PmpB</fullName>
    </submittedName>
</protein>
<name>A0A9P1FRH2_9DINO</name>
<feature type="signal peptide" evidence="3">
    <location>
        <begin position="1"/>
        <end position="28"/>
    </location>
</feature>
<evidence type="ECO:0000313" key="4">
    <source>
        <dbReference type="EMBL" id="CAI3986839.1"/>
    </source>
</evidence>
<feature type="transmembrane region" description="Helical" evidence="2">
    <location>
        <begin position="1059"/>
        <end position="1089"/>
    </location>
</feature>
<gene>
    <name evidence="4" type="ORF">C1SCF055_LOCUS14158</name>
</gene>
<evidence type="ECO:0000313" key="6">
    <source>
        <dbReference type="EMBL" id="CAL4774151.1"/>
    </source>
</evidence>
<evidence type="ECO:0000256" key="1">
    <source>
        <dbReference type="SAM" id="MobiDB-lite"/>
    </source>
</evidence>
<keyword evidence="3" id="KW-0732">Signal</keyword>
<reference evidence="5" key="2">
    <citation type="submission" date="2024-04" db="EMBL/GenBank/DDBJ databases">
        <authorList>
            <person name="Chen Y."/>
            <person name="Shah S."/>
            <person name="Dougan E. K."/>
            <person name="Thang M."/>
            <person name="Chan C."/>
        </authorList>
    </citation>
    <scope>NUCLEOTIDE SEQUENCE [LARGE SCALE GENOMIC DNA]</scope>
</reference>
<keyword evidence="2" id="KW-0812">Transmembrane</keyword>
<feature type="transmembrane region" description="Helical" evidence="2">
    <location>
        <begin position="998"/>
        <end position="1024"/>
    </location>
</feature>
<accession>A0A9P1FRH2</accession>
<feature type="chain" id="PRO_5043272165" evidence="3">
    <location>
        <begin position="29"/>
        <end position="1192"/>
    </location>
</feature>
<dbReference type="EMBL" id="CAMXCT030001112">
    <property type="protein sequence ID" value="CAL4774151.1"/>
    <property type="molecule type" value="Genomic_DNA"/>
</dbReference>
<dbReference type="SUPFAM" id="SSF51126">
    <property type="entry name" value="Pectin lyase-like"/>
    <property type="match status" value="1"/>
</dbReference>
<comment type="caution">
    <text evidence="4">The sequence shown here is derived from an EMBL/GenBank/DDBJ whole genome shotgun (WGS) entry which is preliminary data.</text>
</comment>
<organism evidence="4">
    <name type="scientific">Cladocopium goreaui</name>
    <dbReference type="NCBI Taxonomy" id="2562237"/>
    <lineage>
        <taxon>Eukaryota</taxon>
        <taxon>Sar</taxon>
        <taxon>Alveolata</taxon>
        <taxon>Dinophyceae</taxon>
        <taxon>Suessiales</taxon>
        <taxon>Symbiodiniaceae</taxon>
        <taxon>Cladocopium</taxon>
    </lineage>
</organism>
<evidence type="ECO:0000256" key="3">
    <source>
        <dbReference type="SAM" id="SignalP"/>
    </source>
</evidence>
<dbReference type="EMBL" id="CAMXCT020001112">
    <property type="protein sequence ID" value="CAL1140214.1"/>
    <property type="molecule type" value="Genomic_DNA"/>
</dbReference>
<proteinExistence type="predicted"/>